<accession>A0A1H6GVX5</accession>
<dbReference type="Proteomes" id="UP000182983">
    <property type="component" value="Unassembled WGS sequence"/>
</dbReference>
<feature type="region of interest" description="Disordered" evidence="1">
    <location>
        <begin position="113"/>
        <end position="139"/>
    </location>
</feature>
<proteinExistence type="predicted"/>
<feature type="compositionally biased region" description="Polar residues" evidence="1">
    <location>
        <begin position="117"/>
        <end position="139"/>
    </location>
</feature>
<evidence type="ECO:0000313" key="2">
    <source>
        <dbReference type="EMBL" id="SEH26003.1"/>
    </source>
</evidence>
<dbReference type="AlphaFoldDB" id="A0A1H6GVX5"/>
<gene>
    <name evidence="2" type="ORF">SAMN04244559_00371</name>
</gene>
<dbReference type="Pfam" id="PF07309">
    <property type="entry name" value="FlaF"/>
    <property type="match status" value="1"/>
</dbReference>
<dbReference type="InterPro" id="IPR010845">
    <property type="entry name" value="FlaF"/>
</dbReference>
<dbReference type="OrthoDB" id="8563081at2"/>
<evidence type="ECO:0000256" key="1">
    <source>
        <dbReference type="SAM" id="MobiDB-lite"/>
    </source>
</evidence>
<protein>
    <submittedName>
        <fullName evidence="2">Protein FlaF</fullName>
    </submittedName>
</protein>
<name>A0A1H6GVX5_MAGFU</name>
<reference evidence="3" key="1">
    <citation type="submission" date="2016-10" db="EMBL/GenBank/DDBJ databases">
        <authorList>
            <person name="Varghese N."/>
            <person name="Submissions S."/>
        </authorList>
    </citation>
    <scope>NUCLEOTIDE SEQUENCE [LARGE SCALE GENOMIC DNA]</scope>
    <source>
        <strain evidence="3">DSM 13234</strain>
    </source>
</reference>
<dbReference type="RefSeq" id="WP_074764909.1">
    <property type="nucleotide sequence ID" value="NZ_FNWO01000001.1"/>
</dbReference>
<evidence type="ECO:0000313" key="3">
    <source>
        <dbReference type="Proteomes" id="UP000182983"/>
    </source>
</evidence>
<sequence length="139" mass="15198">MTVNAYDQTQRDMSTGRAVEARALTRCAMALNDAMASKDPDALYEAVRLNYRLWLLFYSEIEKNQVELPQPVRNNVLALASYVVNSSTRAFAGEVKVLETLININRNIAAGLMETPPGSTESASNSGPAPQVPFQSTMA</sequence>
<dbReference type="GO" id="GO:0044781">
    <property type="term" value="P:bacterial-type flagellum organization"/>
    <property type="evidence" value="ECO:0007669"/>
    <property type="project" value="InterPro"/>
</dbReference>
<organism evidence="2 3">
    <name type="scientific">Magnetospirillum fulvum</name>
    <name type="common">Rhodospirillum fulvum</name>
    <dbReference type="NCBI Taxonomy" id="1082"/>
    <lineage>
        <taxon>Bacteria</taxon>
        <taxon>Pseudomonadati</taxon>
        <taxon>Pseudomonadota</taxon>
        <taxon>Alphaproteobacteria</taxon>
        <taxon>Rhodospirillales</taxon>
        <taxon>Rhodospirillaceae</taxon>
        <taxon>Magnetospirillum</taxon>
    </lineage>
</organism>
<dbReference type="EMBL" id="FNWO01000001">
    <property type="protein sequence ID" value="SEH26003.1"/>
    <property type="molecule type" value="Genomic_DNA"/>
</dbReference>
<keyword evidence="3" id="KW-1185">Reference proteome</keyword>